<evidence type="ECO:0000313" key="2">
    <source>
        <dbReference type="EMBL" id="COY54307.1"/>
    </source>
</evidence>
<evidence type="ECO:0000313" key="1">
    <source>
        <dbReference type="EMBL" id="COV69020.1"/>
    </source>
</evidence>
<dbReference type="EMBL" id="CSAE01000177">
    <property type="protein sequence ID" value="COV69020.1"/>
    <property type="molecule type" value="Genomic_DNA"/>
</dbReference>
<reference evidence="1" key="3">
    <citation type="submission" date="2015-03" db="EMBL/GenBank/DDBJ databases">
        <authorList>
            <person name="Murphy D."/>
        </authorList>
    </citation>
    <scope>NUCLEOTIDE SEQUENCE [LARGE SCALE GENOMIC DNA]</scope>
    <source>
        <strain evidence="1">K00500041</strain>
    </source>
</reference>
<reference evidence="2" key="2">
    <citation type="submission" date="2015-03" db="EMBL/GenBank/DDBJ databases">
        <authorList>
            <consortium name="Pathogen Informatics"/>
            <person name="Murphy D."/>
        </authorList>
    </citation>
    <scope>NUCLEOTIDE SEQUENCE</scope>
    <source>
        <strain evidence="2">N09902308</strain>
    </source>
</reference>
<name>A0A0T7PR45_MYCTX</name>
<dbReference type="EMBL" id="CSBK01001320">
    <property type="protein sequence ID" value="COY54307.1"/>
    <property type="molecule type" value="Genomic_DNA"/>
</dbReference>
<gene>
    <name evidence="1" type="ORF">ERS007703_01872</name>
    <name evidence="2" type="ORF">ERS007739_02772</name>
</gene>
<evidence type="ECO:0000313" key="4">
    <source>
        <dbReference type="Proteomes" id="UP000039021"/>
    </source>
</evidence>
<dbReference type="AlphaFoldDB" id="A0A0T7PR45"/>
<proteinExistence type="predicted"/>
<accession>A0A0T7PR45</accession>
<evidence type="ECO:0000313" key="3">
    <source>
        <dbReference type="Proteomes" id="UP000038802"/>
    </source>
</evidence>
<protein>
    <submittedName>
        <fullName evidence="1">Uncharacterized protein</fullName>
    </submittedName>
</protein>
<dbReference type="Proteomes" id="UP000039021">
    <property type="component" value="Unassembled WGS sequence"/>
</dbReference>
<organism evidence="1 3">
    <name type="scientific">Mycobacterium tuberculosis</name>
    <dbReference type="NCBI Taxonomy" id="1773"/>
    <lineage>
        <taxon>Bacteria</taxon>
        <taxon>Bacillati</taxon>
        <taxon>Actinomycetota</taxon>
        <taxon>Actinomycetes</taxon>
        <taxon>Mycobacteriales</taxon>
        <taxon>Mycobacteriaceae</taxon>
        <taxon>Mycobacterium</taxon>
        <taxon>Mycobacterium tuberculosis complex</taxon>
    </lineage>
</organism>
<sequence length="41" mass="4721">MSQLYQASVHLCAGRFDGLKQRSMHDDKWPRLGIELIPHGE</sequence>
<reference evidence="3 4" key="1">
    <citation type="submission" date="2015-03" db="EMBL/GenBank/DDBJ databases">
        <authorList>
            <consortium name="Pathogen Informatics"/>
        </authorList>
    </citation>
    <scope>NUCLEOTIDE SEQUENCE [LARGE SCALE GENOMIC DNA]</scope>
    <source>
        <strain evidence="3">K00500041</strain>
        <strain evidence="4">N09902308</strain>
    </source>
</reference>
<dbReference type="Proteomes" id="UP000038802">
    <property type="component" value="Unassembled WGS sequence"/>
</dbReference>